<name>A0A6A5K317_9PLEO</name>
<feature type="region of interest" description="Disordered" evidence="1">
    <location>
        <begin position="29"/>
        <end position="54"/>
    </location>
</feature>
<dbReference type="AlphaFoldDB" id="A0A6A5K317"/>
<gene>
    <name evidence="2" type="ORF">BDW02DRAFT_556906</name>
</gene>
<protein>
    <submittedName>
        <fullName evidence="2">Uncharacterized protein</fullName>
    </submittedName>
</protein>
<sequence>MSTLVSQMASLKLSKVNDGVSGIFDLTTPCSTRPSSPVSETSSLEIESDTESEQVANAEAPIQIPQLTLLQTLVNAIVLAGKTRSPQETRLLNYLHLTPATPTDVQSIIPTLSHYPAVTDKLATNIAYYHACGAIPNASLDQILQHILAAGDAQQCLYESTKARLSYYCRRVPQHQRVKDMRRLEKQAEHRRQTMPAHLKERPGHKARPKDRMEVADSKASQPPSAESSLGGHFSRTRLHNGPGLSDRKRPKVCLPRNDTREVLTRVEDVAVVRDDRLEQHYLWAKTK</sequence>
<feature type="region of interest" description="Disordered" evidence="1">
    <location>
        <begin position="183"/>
        <end position="254"/>
    </location>
</feature>
<accession>A0A6A5K317</accession>
<dbReference type="EMBL" id="ML975364">
    <property type="protein sequence ID" value="KAF1831439.1"/>
    <property type="molecule type" value="Genomic_DNA"/>
</dbReference>
<feature type="compositionally biased region" description="Polar residues" evidence="1">
    <location>
        <begin position="219"/>
        <end position="228"/>
    </location>
</feature>
<keyword evidence="3" id="KW-1185">Reference proteome</keyword>
<feature type="compositionally biased region" description="Polar residues" evidence="1">
    <location>
        <begin position="29"/>
        <end position="45"/>
    </location>
</feature>
<dbReference type="Proteomes" id="UP000800040">
    <property type="component" value="Unassembled WGS sequence"/>
</dbReference>
<evidence type="ECO:0000313" key="3">
    <source>
        <dbReference type="Proteomes" id="UP000800040"/>
    </source>
</evidence>
<feature type="compositionally biased region" description="Basic and acidic residues" evidence="1">
    <location>
        <begin position="183"/>
        <end position="217"/>
    </location>
</feature>
<organism evidence="2 3">
    <name type="scientific">Decorospora gaudefroyi</name>
    <dbReference type="NCBI Taxonomy" id="184978"/>
    <lineage>
        <taxon>Eukaryota</taxon>
        <taxon>Fungi</taxon>
        <taxon>Dikarya</taxon>
        <taxon>Ascomycota</taxon>
        <taxon>Pezizomycotina</taxon>
        <taxon>Dothideomycetes</taxon>
        <taxon>Pleosporomycetidae</taxon>
        <taxon>Pleosporales</taxon>
        <taxon>Pleosporineae</taxon>
        <taxon>Pleosporaceae</taxon>
        <taxon>Decorospora</taxon>
    </lineage>
</organism>
<dbReference type="OrthoDB" id="3675680at2759"/>
<proteinExistence type="predicted"/>
<reference evidence="2" key="1">
    <citation type="submission" date="2020-01" db="EMBL/GenBank/DDBJ databases">
        <authorList>
            <consortium name="DOE Joint Genome Institute"/>
            <person name="Haridas S."/>
            <person name="Albert R."/>
            <person name="Binder M."/>
            <person name="Bloem J."/>
            <person name="Labutti K."/>
            <person name="Salamov A."/>
            <person name="Andreopoulos B."/>
            <person name="Baker S.E."/>
            <person name="Barry K."/>
            <person name="Bills G."/>
            <person name="Bluhm B.H."/>
            <person name="Cannon C."/>
            <person name="Castanera R."/>
            <person name="Culley D.E."/>
            <person name="Daum C."/>
            <person name="Ezra D."/>
            <person name="Gonzalez J.B."/>
            <person name="Henrissat B."/>
            <person name="Kuo A."/>
            <person name="Liang C."/>
            <person name="Lipzen A."/>
            <person name="Lutzoni F."/>
            <person name="Magnuson J."/>
            <person name="Mondo S."/>
            <person name="Nolan M."/>
            <person name="Ohm R."/>
            <person name="Pangilinan J."/>
            <person name="Park H.-J."/>
            <person name="Ramirez L."/>
            <person name="Alfaro M."/>
            <person name="Sun H."/>
            <person name="Tritt A."/>
            <person name="Yoshinaga Y."/>
            <person name="Zwiers L.-H."/>
            <person name="Turgeon B.G."/>
            <person name="Goodwin S.B."/>
            <person name="Spatafora J.W."/>
            <person name="Crous P.W."/>
            <person name="Grigoriev I.V."/>
        </authorList>
    </citation>
    <scope>NUCLEOTIDE SEQUENCE</scope>
    <source>
        <strain evidence="2">P77</strain>
    </source>
</reference>
<evidence type="ECO:0000256" key="1">
    <source>
        <dbReference type="SAM" id="MobiDB-lite"/>
    </source>
</evidence>
<evidence type="ECO:0000313" key="2">
    <source>
        <dbReference type="EMBL" id="KAF1831439.1"/>
    </source>
</evidence>